<dbReference type="AlphaFoldDB" id="A0A240EKL1"/>
<dbReference type="EMBL" id="OANU01000049">
    <property type="protein sequence ID" value="SNX49184.1"/>
    <property type="molecule type" value="Genomic_DNA"/>
</dbReference>
<accession>A0A240EKL1</accession>
<dbReference type="RefSeq" id="WP_096994277.1">
    <property type="nucleotide sequence ID" value="NZ_JBHSII010000011.1"/>
</dbReference>
<evidence type="ECO:0000313" key="1">
    <source>
        <dbReference type="EMBL" id="SNX49184.1"/>
    </source>
</evidence>
<protein>
    <submittedName>
        <fullName evidence="1">Uncharacterized protein</fullName>
    </submittedName>
</protein>
<sequence>MRVHTYSIRLSSTCGDKKEINVITPNHYSSDELMSLIENEPELTMNLSAYSGVETALCDTEIYNAWNAKKDYFIST</sequence>
<evidence type="ECO:0000313" key="2">
    <source>
        <dbReference type="Proteomes" id="UP000219336"/>
    </source>
</evidence>
<keyword evidence="2" id="KW-1185">Reference proteome</keyword>
<gene>
    <name evidence="1" type="ORF">VTH8203_02827</name>
</gene>
<proteinExistence type="predicted"/>
<reference evidence="2" key="1">
    <citation type="submission" date="2016-06" db="EMBL/GenBank/DDBJ databases">
        <authorList>
            <person name="Rodrigo-Torres L."/>
            <person name="Arahal R.D."/>
            <person name="Lucena T."/>
        </authorList>
    </citation>
    <scope>NUCLEOTIDE SEQUENCE [LARGE SCALE GENOMIC DNA]</scope>
    <source>
        <strain evidence="2">CECT8203</strain>
    </source>
</reference>
<name>A0A240EKL1_9VIBR</name>
<dbReference type="Proteomes" id="UP000219336">
    <property type="component" value="Unassembled WGS sequence"/>
</dbReference>
<organism evidence="1 2">
    <name type="scientific">Vibrio thalassae</name>
    <dbReference type="NCBI Taxonomy" id="1243014"/>
    <lineage>
        <taxon>Bacteria</taxon>
        <taxon>Pseudomonadati</taxon>
        <taxon>Pseudomonadota</taxon>
        <taxon>Gammaproteobacteria</taxon>
        <taxon>Vibrionales</taxon>
        <taxon>Vibrionaceae</taxon>
        <taxon>Vibrio</taxon>
    </lineage>
</organism>